<dbReference type="EMBL" id="CP000884">
    <property type="protein sequence ID" value="ABX33587.1"/>
    <property type="molecule type" value="Genomic_DNA"/>
</dbReference>
<evidence type="ECO:0000256" key="2">
    <source>
        <dbReference type="ARBA" id="ARBA00022884"/>
    </source>
</evidence>
<dbReference type="STRING" id="398578.Daci_0941"/>
<reference evidence="6" key="2">
    <citation type="submission" date="2007-11" db="EMBL/GenBank/DDBJ databases">
        <title>Complete sequence of Delftia acidovorans DSM 14801 / SPH-1.</title>
        <authorList>
            <person name="Copeland A."/>
            <person name="Lucas S."/>
            <person name="Lapidus A."/>
            <person name="Barry K."/>
            <person name="Glavina del Rio T."/>
            <person name="Dalin E."/>
            <person name="Tice H."/>
            <person name="Pitluck S."/>
            <person name="Lowry S."/>
            <person name="Clum A."/>
            <person name="Schmutz J."/>
            <person name="Larimer F."/>
            <person name="Land M."/>
            <person name="Hauser L."/>
            <person name="Kyrpides N."/>
            <person name="Kim E."/>
            <person name="Schleheck D."/>
            <person name="Richardson P."/>
        </authorList>
    </citation>
    <scope>NUCLEOTIDE SEQUENCE [LARGE SCALE GENOMIC DNA]</scope>
    <source>
        <strain evidence="6">DSM 14801 / SPH-1</strain>
    </source>
</reference>
<accession>A9BQH7</accession>
<dbReference type="FunFam" id="2.40.50.140:FF:000165">
    <property type="entry name" value="Chaperone CsaA"/>
    <property type="match status" value="1"/>
</dbReference>
<evidence type="ECO:0000313" key="6">
    <source>
        <dbReference type="Proteomes" id="UP000000784"/>
    </source>
</evidence>
<dbReference type="NCBIfam" id="TIGR02222">
    <property type="entry name" value="chap_CsaA"/>
    <property type="match status" value="1"/>
</dbReference>
<dbReference type="CDD" id="cd02798">
    <property type="entry name" value="tRNA_bind_CsaA"/>
    <property type="match status" value="1"/>
</dbReference>
<dbReference type="PANTHER" id="PTHR11586:SF37">
    <property type="entry name" value="TRNA-BINDING DOMAIN-CONTAINING PROTEIN"/>
    <property type="match status" value="1"/>
</dbReference>
<keyword evidence="6" id="KW-1185">Reference proteome</keyword>
<dbReference type="HOGENOM" id="CLU_065946_2_1_4"/>
<gene>
    <name evidence="5" type="ordered locus">Daci_0941</name>
</gene>
<dbReference type="NCBIfam" id="NF007494">
    <property type="entry name" value="PRK10089.1-3"/>
    <property type="match status" value="1"/>
</dbReference>
<dbReference type="Proteomes" id="UP000000784">
    <property type="component" value="Chromosome"/>
</dbReference>
<sequence>MTTSSALHETIGFDDFLKVELRVGRIVDAQVFKEARRPAYVLQVDFGPALGLRKSSAQITALYRPEELIGRQVVAVLNFPSKQIGPMRSECLVTGFHNEKARWRCACPTARCRWVPSCCDGLGDCWPG</sequence>
<evidence type="ECO:0000259" key="4">
    <source>
        <dbReference type="PROSITE" id="PS50886"/>
    </source>
</evidence>
<dbReference type="eggNOG" id="COG0073">
    <property type="taxonomic scope" value="Bacteria"/>
</dbReference>
<proteinExistence type="predicted"/>
<keyword evidence="2 3" id="KW-0694">RNA-binding</keyword>
<name>A9BQH7_DELAS</name>
<evidence type="ECO:0000313" key="5">
    <source>
        <dbReference type="EMBL" id="ABX33587.1"/>
    </source>
</evidence>
<dbReference type="PROSITE" id="PS50886">
    <property type="entry name" value="TRBD"/>
    <property type="match status" value="1"/>
</dbReference>
<protein>
    <submittedName>
        <fullName evidence="5">Export-related chaperone CsaA</fullName>
    </submittedName>
</protein>
<dbReference type="InterPro" id="IPR008231">
    <property type="entry name" value="CsaA"/>
</dbReference>
<evidence type="ECO:0000256" key="3">
    <source>
        <dbReference type="PROSITE-ProRule" id="PRU00209"/>
    </source>
</evidence>
<dbReference type="InterPro" id="IPR012340">
    <property type="entry name" value="NA-bd_OB-fold"/>
</dbReference>
<dbReference type="Gene3D" id="2.40.50.140">
    <property type="entry name" value="Nucleic acid-binding proteins"/>
    <property type="match status" value="1"/>
</dbReference>
<dbReference type="InterPro" id="IPR051270">
    <property type="entry name" value="Tyrosine-tRNA_ligase_regulator"/>
</dbReference>
<dbReference type="KEGG" id="dac:Daci_0941"/>
<dbReference type="NCBIfam" id="NF007495">
    <property type="entry name" value="PRK10089.1-4"/>
    <property type="match status" value="1"/>
</dbReference>
<keyword evidence="1 3" id="KW-0820">tRNA-binding</keyword>
<dbReference type="PANTHER" id="PTHR11586">
    <property type="entry name" value="TRNA-AMINOACYLATION COFACTOR ARC1 FAMILY MEMBER"/>
    <property type="match status" value="1"/>
</dbReference>
<dbReference type="Pfam" id="PF01588">
    <property type="entry name" value="tRNA_bind"/>
    <property type="match status" value="1"/>
</dbReference>
<dbReference type="AlphaFoldDB" id="A9BQH7"/>
<dbReference type="SUPFAM" id="SSF50249">
    <property type="entry name" value="Nucleic acid-binding proteins"/>
    <property type="match status" value="1"/>
</dbReference>
<feature type="domain" description="TRNA-binding" evidence="4">
    <location>
        <begin position="15"/>
        <end position="128"/>
    </location>
</feature>
<dbReference type="InterPro" id="IPR002547">
    <property type="entry name" value="tRNA-bd_dom"/>
</dbReference>
<organism evidence="5 6">
    <name type="scientific">Delftia acidovorans (strain DSM 14801 / SPH-1)</name>
    <dbReference type="NCBI Taxonomy" id="398578"/>
    <lineage>
        <taxon>Bacteria</taxon>
        <taxon>Pseudomonadati</taxon>
        <taxon>Pseudomonadota</taxon>
        <taxon>Betaproteobacteria</taxon>
        <taxon>Burkholderiales</taxon>
        <taxon>Comamonadaceae</taxon>
        <taxon>Delftia</taxon>
    </lineage>
</organism>
<evidence type="ECO:0000256" key="1">
    <source>
        <dbReference type="ARBA" id="ARBA00022555"/>
    </source>
</evidence>
<dbReference type="GO" id="GO:0000049">
    <property type="term" value="F:tRNA binding"/>
    <property type="evidence" value="ECO:0007669"/>
    <property type="project" value="UniProtKB-UniRule"/>
</dbReference>
<reference evidence="5 6" key="1">
    <citation type="journal article" date="2004" name="Appl. Environ. Microbiol.">
        <title>Mineralization of individual congeners of linear alkylbenzenesulfonate by defined pairs of heterotrophic bacteria.</title>
        <authorList>
            <person name="Schleheck D."/>
            <person name="Knepper T.P."/>
            <person name="Fischer K."/>
            <person name="Cook A.M."/>
        </authorList>
    </citation>
    <scope>NUCLEOTIDE SEQUENCE [LARGE SCALE GENOMIC DNA]</scope>
    <source>
        <strain evidence="6">DSM 14801 / SPH-1</strain>
    </source>
</reference>